<keyword evidence="3 6" id="KW-0863">Zinc-finger</keyword>
<dbReference type="PANTHER" id="PTHR15725">
    <property type="entry name" value="ZN-FINGER, C-X8-C-X5-C-X3-H TYPE-CONTAINING"/>
    <property type="match status" value="1"/>
</dbReference>
<dbReference type="SMART" id="SM00356">
    <property type="entry name" value="ZnF_C3H1"/>
    <property type="match status" value="2"/>
</dbReference>
<evidence type="ECO:0000256" key="2">
    <source>
        <dbReference type="ARBA" id="ARBA00022737"/>
    </source>
</evidence>
<organism evidence="8 9">
    <name type="scientific">Aegilops tauschii subsp. strangulata</name>
    <name type="common">Goatgrass</name>
    <dbReference type="NCBI Taxonomy" id="200361"/>
    <lineage>
        <taxon>Eukaryota</taxon>
        <taxon>Viridiplantae</taxon>
        <taxon>Streptophyta</taxon>
        <taxon>Embryophyta</taxon>
        <taxon>Tracheophyta</taxon>
        <taxon>Spermatophyta</taxon>
        <taxon>Magnoliopsida</taxon>
        <taxon>Liliopsida</taxon>
        <taxon>Poales</taxon>
        <taxon>Poaceae</taxon>
        <taxon>BOP clade</taxon>
        <taxon>Pooideae</taxon>
        <taxon>Triticodae</taxon>
        <taxon>Triticeae</taxon>
        <taxon>Triticinae</taxon>
        <taxon>Aegilops</taxon>
    </lineage>
</organism>
<dbReference type="GO" id="GO:0008270">
    <property type="term" value="F:zinc ion binding"/>
    <property type="evidence" value="ECO:0007669"/>
    <property type="project" value="UniProtKB-KW"/>
</dbReference>
<dbReference type="GO" id="GO:0003729">
    <property type="term" value="F:mRNA binding"/>
    <property type="evidence" value="ECO:0007669"/>
    <property type="project" value="TreeGrafter"/>
</dbReference>
<feature type="zinc finger region" description="C3H1-type" evidence="6">
    <location>
        <begin position="51"/>
        <end position="77"/>
    </location>
</feature>
<keyword evidence="2" id="KW-0677">Repeat</keyword>
<feature type="domain" description="C3H1-type" evidence="7">
    <location>
        <begin position="20"/>
        <end position="49"/>
    </location>
</feature>
<reference evidence="8" key="4">
    <citation type="submission" date="2019-03" db="UniProtKB">
        <authorList>
            <consortium name="EnsemblPlants"/>
        </authorList>
    </citation>
    <scope>IDENTIFICATION</scope>
</reference>
<dbReference type="InterPro" id="IPR041686">
    <property type="entry name" value="Znf-CCCH_3"/>
</dbReference>
<dbReference type="GO" id="GO:0003677">
    <property type="term" value="F:DNA binding"/>
    <property type="evidence" value="ECO:0007669"/>
    <property type="project" value="UniProtKB-KW"/>
</dbReference>
<dbReference type="Pfam" id="PF15663">
    <property type="entry name" value="zf-CCCH_3"/>
    <property type="match status" value="1"/>
</dbReference>
<evidence type="ECO:0000256" key="4">
    <source>
        <dbReference type="ARBA" id="ARBA00022833"/>
    </source>
</evidence>
<dbReference type="FunFam" id="4.10.1000.10:FF:000021">
    <property type="entry name" value="Zinc finger CCCH domain-containing protein 17"/>
    <property type="match status" value="1"/>
</dbReference>
<dbReference type="Gene3D" id="4.10.1000.10">
    <property type="entry name" value="Zinc finger, CCCH-type"/>
    <property type="match status" value="1"/>
</dbReference>
<dbReference type="InterPro" id="IPR000571">
    <property type="entry name" value="Znf_CCCH"/>
</dbReference>
<dbReference type="EnsemblPlants" id="AET2Gv21198700.2">
    <property type="protein sequence ID" value="AET2Gv21198700.2"/>
    <property type="gene ID" value="AET2Gv21198700"/>
</dbReference>
<keyword evidence="4 6" id="KW-0862">Zinc</keyword>
<keyword evidence="5" id="KW-0238">DNA-binding</keyword>
<reference evidence="8" key="5">
    <citation type="journal article" date="2021" name="G3 (Bethesda)">
        <title>Aegilops tauschii genome assembly Aet v5.0 features greater sequence contiguity and improved annotation.</title>
        <authorList>
            <person name="Wang L."/>
            <person name="Zhu T."/>
            <person name="Rodriguez J.C."/>
            <person name="Deal K.R."/>
            <person name="Dubcovsky J."/>
            <person name="McGuire P.E."/>
            <person name="Lux T."/>
            <person name="Spannagl M."/>
            <person name="Mayer K.F.X."/>
            <person name="Baldrich P."/>
            <person name="Meyers B.C."/>
            <person name="Huo N."/>
            <person name="Gu Y.Q."/>
            <person name="Zhou H."/>
            <person name="Devos K.M."/>
            <person name="Bennetzen J.L."/>
            <person name="Unver T."/>
            <person name="Budak H."/>
            <person name="Gulick P.J."/>
            <person name="Galiba G."/>
            <person name="Kalapos B."/>
            <person name="Nelson D.R."/>
            <person name="Li P."/>
            <person name="You F.M."/>
            <person name="Luo M.C."/>
            <person name="Dvorak J."/>
        </authorList>
    </citation>
    <scope>NUCLEOTIDE SEQUENCE [LARGE SCALE GENOMIC DNA]</scope>
    <source>
        <strain evidence="8">cv. AL8/78</strain>
    </source>
</reference>
<dbReference type="Gramene" id="AET2Gv21198700.2">
    <property type="protein sequence ID" value="AET2Gv21198700.2"/>
    <property type="gene ID" value="AET2Gv21198700"/>
</dbReference>
<dbReference type="PROSITE" id="PS50103">
    <property type="entry name" value="ZF_C3H1"/>
    <property type="match status" value="2"/>
</dbReference>
<evidence type="ECO:0000256" key="3">
    <source>
        <dbReference type="ARBA" id="ARBA00022771"/>
    </source>
</evidence>
<protein>
    <recommendedName>
        <fullName evidence="7">C3H1-type domain-containing protein</fullName>
    </recommendedName>
</protein>
<name>A0A453DDH2_AEGTS</name>
<feature type="zinc finger region" description="C3H1-type" evidence="6">
    <location>
        <begin position="20"/>
        <end position="49"/>
    </location>
</feature>
<dbReference type="Proteomes" id="UP000015105">
    <property type="component" value="Chromosome 2D"/>
</dbReference>
<dbReference type="PANTHER" id="PTHR15725:SF14">
    <property type="entry name" value="ZINC FINGER CCCH DOMAIN-CONTAINING PROTEIN 11A"/>
    <property type="match status" value="1"/>
</dbReference>
<reference evidence="9" key="1">
    <citation type="journal article" date="2014" name="Science">
        <title>Ancient hybridizations among the ancestral genomes of bread wheat.</title>
        <authorList>
            <consortium name="International Wheat Genome Sequencing Consortium,"/>
            <person name="Marcussen T."/>
            <person name="Sandve S.R."/>
            <person name="Heier L."/>
            <person name="Spannagl M."/>
            <person name="Pfeifer M."/>
            <person name="Jakobsen K.S."/>
            <person name="Wulff B.B."/>
            <person name="Steuernagel B."/>
            <person name="Mayer K.F."/>
            <person name="Olsen O.A."/>
        </authorList>
    </citation>
    <scope>NUCLEOTIDE SEQUENCE [LARGE SCALE GENOMIC DNA]</scope>
    <source>
        <strain evidence="9">cv. AL8/78</strain>
    </source>
</reference>
<accession>A0A453DDH2</accession>
<evidence type="ECO:0000313" key="9">
    <source>
        <dbReference type="Proteomes" id="UP000015105"/>
    </source>
</evidence>
<evidence type="ECO:0000256" key="5">
    <source>
        <dbReference type="ARBA" id="ARBA00023125"/>
    </source>
</evidence>
<evidence type="ECO:0000256" key="1">
    <source>
        <dbReference type="ARBA" id="ARBA00022723"/>
    </source>
</evidence>
<sequence length="101" mass="11508">EADGAAAAEAKPLTPEEEALRRNTDCVYFLASPLTCKKGNQCDFRHSEGARMNPRDCYYWLNGNCLNPKCSFRHPVILIFLYFPSLFTIRPLVISASNWHQ</sequence>
<keyword evidence="9" id="KW-1185">Reference proteome</keyword>
<reference evidence="8" key="3">
    <citation type="journal article" date="2017" name="Nature">
        <title>Genome sequence of the progenitor of the wheat D genome Aegilops tauschii.</title>
        <authorList>
            <person name="Luo M.C."/>
            <person name="Gu Y.Q."/>
            <person name="Puiu D."/>
            <person name="Wang H."/>
            <person name="Twardziok S.O."/>
            <person name="Deal K.R."/>
            <person name="Huo N."/>
            <person name="Zhu T."/>
            <person name="Wang L."/>
            <person name="Wang Y."/>
            <person name="McGuire P.E."/>
            <person name="Liu S."/>
            <person name="Long H."/>
            <person name="Ramasamy R.K."/>
            <person name="Rodriguez J.C."/>
            <person name="Van S.L."/>
            <person name="Yuan L."/>
            <person name="Wang Z."/>
            <person name="Xia Z."/>
            <person name="Xiao L."/>
            <person name="Anderson O.D."/>
            <person name="Ouyang S."/>
            <person name="Liang Y."/>
            <person name="Zimin A.V."/>
            <person name="Pertea G."/>
            <person name="Qi P."/>
            <person name="Bennetzen J.L."/>
            <person name="Dai X."/>
            <person name="Dawson M.W."/>
            <person name="Muller H.G."/>
            <person name="Kugler K."/>
            <person name="Rivarola-Duarte L."/>
            <person name="Spannagl M."/>
            <person name="Mayer K.F.X."/>
            <person name="Lu F.H."/>
            <person name="Bevan M.W."/>
            <person name="Leroy P."/>
            <person name="Li P."/>
            <person name="You F.M."/>
            <person name="Sun Q."/>
            <person name="Liu Z."/>
            <person name="Lyons E."/>
            <person name="Wicker T."/>
            <person name="Salzberg S.L."/>
            <person name="Devos K.M."/>
            <person name="Dvorak J."/>
        </authorList>
    </citation>
    <scope>NUCLEOTIDE SEQUENCE [LARGE SCALE GENOMIC DNA]</scope>
    <source>
        <strain evidence="8">cv. AL8/78</strain>
    </source>
</reference>
<feature type="domain" description="C3H1-type" evidence="7">
    <location>
        <begin position="51"/>
        <end position="77"/>
    </location>
</feature>
<evidence type="ECO:0000256" key="6">
    <source>
        <dbReference type="PROSITE-ProRule" id="PRU00723"/>
    </source>
</evidence>
<reference evidence="9" key="2">
    <citation type="journal article" date="2017" name="Nat. Plants">
        <title>The Aegilops tauschii genome reveals multiple impacts of transposons.</title>
        <authorList>
            <person name="Zhao G."/>
            <person name="Zou C."/>
            <person name="Li K."/>
            <person name="Wang K."/>
            <person name="Li T."/>
            <person name="Gao L."/>
            <person name="Zhang X."/>
            <person name="Wang H."/>
            <person name="Yang Z."/>
            <person name="Liu X."/>
            <person name="Jiang W."/>
            <person name="Mao L."/>
            <person name="Kong X."/>
            <person name="Jiao Y."/>
            <person name="Jia J."/>
        </authorList>
    </citation>
    <scope>NUCLEOTIDE SEQUENCE [LARGE SCALE GENOMIC DNA]</scope>
    <source>
        <strain evidence="9">cv. AL8/78</strain>
    </source>
</reference>
<evidence type="ECO:0000313" key="8">
    <source>
        <dbReference type="EnsemblPlants" id="AET2Gv21198700.2"/>
    </source>
</evidence>
<evidence type="ECO:0000259" key="7">
    <source>
        <dbReference type="PROSITE" id="PS50103"/>
    </source>
</evidence>
<proteinExistence type="predicted"/>
<dbReference type="AlphaFoldDB" id="A0A453DDH2"/>
<keyword evidence="1 6" id="KW-0479">Metal-binding</keyword>